<name>A0ACA9N5Y2_9GLOM</name>
<dbReference type="EMBL" id="CAJVQC010011504">
    <property type="protein sequence ID" value="CAG8628025.1"/>
    <property type="molecule type" value="Genomic_DNA"/>
</dbReference>
<evidence type="ECO:0000313" key="2">
    <source>
        <dbReference type="Proteomes" id="UP000789920"/>
    </source>
</evidence>
<sequence>MLPAKWSTILADSSNEFHNQILLDIQSQLNNIAITQDDYVLIYKVTKETGARIQIINKRDFE</sequence>
<organism evidence="1 2">
    <name type="scientific">Racocetra persica</name>
    <dbReference type="NCBI Taxonomy" id="160502"/>
    <lineage>
        <taxon>Eukaryota</taxon>
        <taxon>Fungi</taxon>
        <taxon>Fungi incertae sedis</taxon>
        <taxon>Mucoromycota</taxon>
        <taxon>Glomeromycotina</taxon>
        <taxon>Glomeromycetes</taxon>
        <taxon>Diversisporales</taxon>
        <taxon>Gigasporaceae</taxon>
        <taxon>Racocetra</taxon>
    </lineage>
</organism>
<protein>
    <submittedName>
        <fullName evidence="1">33432_t:CDS:1</fullName>
    </submittedName>
</protein>
<keyword evidence="2" id="KW-1185">Reference proteome</keyword>
<reference evidence="1" key="1">
    <citation type="submission" date="2021-06" db="EMBL/GenBank/DDBJ databases">
        <authorList>
            <person name="Kallberg Y."/>
            <person name="Tangrot J."/>
            <person name="Rosling A."/>
        </authorList>
    </citation>
    <scope>NUCLEOTIDE SEQUENCE</scope>
    <source>
        <strain evidence="1">MA461A</strain>
    </source>
</reference>
<evidence type="ECO:0000313" key="1">
    <source>
        <dbReference type="EMBL" id="CAG8628025.1"/>
    </source>
</evidence>
<gene>
    <name evidence="1" type="ORF">RPERSI_LOCUS6988</name>
</gene>
<dbReference type="Proteomes" id="UP000789920">
    <property type="component" value="Unassembled WGS sequence"/>
</dbReference>
<accession>A0ACA9N5Y2</accession>
<proteinExistence type="predicted"/>
<comment type="caution">
    <text evidence="1">The sequence shown here is derived from an EMBL/GenBank/DDBJ whole genome shotgun (WGS) entry which is preliminary data.</text>
</comment>
<feature type="non-terminal residue" evidence="1">
    <location>
        <position position="62"/>
    </location>
</feature>